<feature type="transmembrane region" description="Helical" evidence="1">
    <location>
        <begin position="940"/>
        <end position="967"/>
    </location>
</feature>
<keyword evidence="3" id="KW-1185">Reference proteome</keyword>
<dbReference type="SUPFAM" id="SSF82693">
    <property type="entry name" value="Multidrug efflux transporter AcrB pore domain, PN1, PN2, PC1 and PC2 subdomains"/>
    <property type="match status" value="3"/>
</dbReference>
<dbReference type="Proteomes" id="UP000033428">
    <property type="component" value="Unassembled WGS sequence"/>
</dbReference>
<dbReference type="GO" id="GO:0042910">
    <property type="term" value="F:xenobiotic transmembrane transporter activity"/>
    <property type="evidence" value="ECO:0007669"/>
    <property type="project" value="TreeGrafter"/>
</dbReference>
<dbReference type="Gene3D" id="3.30.70.1320">
    <property type="entry name" value="Multidrug efflux transporter AcrB pore domain like"/>
    <property type="match status" value="1"/>
</dbReference>
<dbReference type="InterPro" id="IPR027463">
    <property type="entry name" value="AcrB_DN_DC_subdom"/>
</dbReference>
<dbReference type="PANTHER" id="PTHR32063">
    <property type="match status" value="1"/>
</dbReference>
<keyword evidence="1" id="KW-1133">Transmembrane helix</keyword>
<feature type="transmembrane region" description="Helical" evidence="1">
    <location>
        <begin position="430"/>
        <end position="458"/>
    </location>
</feature>
<dbReference type="Pfam" id="PF00873">
    <property type="entry name" value="ACR_tran"/>
    <property type="match status" value="2"/>
</dbReference>
<dbReference type="SUPFAM" id="SSF82714">
    <property type="entry name" value="Multidrug efflux transporter AcrB TolC docking domain, DN and DC subdomains"/>
    <property type="match status" value="2"/>
</dbReference>
<reference evidence="2 3" key="1">
    <citation type="submission" date="2015-02" db="EMBL/GenBank/DDBJ databases">
        <title>Single-cell genomics of uncultivated deep-branching MTB reveals a conserved set of magnetosome genes.</title>
        <authorList>
            <person name="Kolinko S."/>
            <person name="Richter M."/>
            <person name="Glockner F.O."/>
            <person name="Brachmann A."/>
            <person name="Schuler D."/>
        </authorList>
    </citation>
    <scope>NUCLEOTIDE SEQUENCE [LARGE SCALE GENOMIC DNA]</scope>
    <source>
        <strain evidence="2">SKK-01</strain>
    </source>
</reference>
<dbReference type="AlphaFoldDB" id="A0A0F0CRA8"/>
<comment type="caution">
    <text evidence="2">The sequence shown here is derived from an EMBL/GenBank/DDBJ whole genome shotgun (WGS) entry which is preliminary data.</text>
</comment>
<dbReference type="Gene3D" id="3.30.70.1440">
    <property type="entry name" value="Multidrug efflux transporter AcrB pore domain"/>
    <property type="match status" value="1"/>
</dbReference>
<proteinExistence type="predicted"/>
<feature type="transmembrane region" description="Helical" evidence="1">
    <location>
        <begin position="888"/>
        <end position="907"/>
    </location>
</feature>
<feature type="transmembrane region" description="Helical" evidence="1">
    <location>
        <begin position="1017"/>
        <end position="1043"/>
    </location>
</feature>
<feature type="transmembrane region" description="Helical" evidence="1">
    <location>
        <begin position="573"/>
        <end position="590"/>
    </location>
</feature>
<evidence type="ECO:0000256" key="1">
    <source>
        <dbReference type="SAM" id="Phobius"/>
    </source>
</evidence>
<name>A0A0F0CRA8_9BACT</name>
<feature type="transmembrane region" description="Helical" evidence="1">
    <location>
        <begin position="361"/>
        <end position="388"/>
    </location>
</feature>
<dbReference type="PATRIC" id="fig|1609969.3.peg.312"/>
<organism evidence="2 3">
    <name type="scientific">Candidatus Omnitrophus magneticus</name>
    <dbReference type="NCBI Taxonomy" id="1609969"/>
    <lineage>
        <taxon>Bacteria</taxon>
        <taxon>Pseudomonadati</taxon>
        <taxon>Candidatus Omnitrophota</taxon>
        <taxon>Candidatus Omnitrophus</taxon>
    </lineage>
</organism>
<feature type="transmembrane region" description="Helical" evidence="1">
    <location>
        <begin position="15"/>
        <end position="34"/>
    </location>
</feature>
<evidence type="ECO:0000313" key="3">
    <source>
        <dbReference type="Proteomes" id="UP000033428"/>
    </source>
</evidence>
<dbReference type="Gene3D" id="3.30.70.1430">
    <property type="entry name" value="Multidrug efflux transporter AcrB pore domain"/>
    <property type="match status" value="2"/>
</dbReference>
<accession>A0A0F0CRA8</accession>
<gene>
    <name evidence="2" type="ORF">OMAG_000275</name>
</gene>
<feature type="transmembrane region" description="Helical" evidence="1">
    <location>
        <begin position="400"/>
        <end position="418"/>
    </location>
</feature>
<dbReference type="Gene3D" id="3.30.2090.10">
    <property type="entry name" value="Multidrug efflux transporter AcrB TolC docking domain, DN and DC subdomains"/>
    <property type="match status" value="2"/>
</dbReference>
<dbReference type="Gene3D" id="1.20.1640.10">
    <property type="entry name" value="Multidrug efflux transporter AcrB transmembrane domain"/>
    <property type="match status" value="3"/>
</dbReference>
<protein>
    <submittedName>
        <fullName evidence="2">Heavy metal efflux pump, CzcA family</fullName>
    </submittedName>
</protein>
<keyword evidence="1" id="KW-0472">Membrane</keyword>
<evidence type="ECO:0000313" key="2">
    <source>
        <dbReference type="EMBL" id="KJJ85853.1"/>
    </source>
</evidence>
<sequence>MNISEFSIKKPVTTIMLYAGFCLLGIISLTRLPVELYPNISFGRISIIMNIRGGIPPTEVESMVTRPIEDAVSTVTHLESMLSISKEGEATVMLSFEQGTDMQLAAMEVREKFAKVKEKLPKESEKPIIAQFSESDVPIVILAVTSDKRSQEDLRRIVDEDLKERIKRIKGVANVEVGGGRERKIIVEADKNALYRYAVSINHLISALGANNLNILTGELERIKDKLIIRAIGQYESIDDVKNTVVMSSPDGSVVRVKDISEVKDTFLEASNYSRINVKPVVSIYIQKESKGNTIEIARDIMKEVEFFKTFLPEDMDVIITKNQSEFIKTAIANLFDSLLRGSVMIIFVLMLFMGNQNKNMLWLILYGLVISIFLPPFAVHILLIGLIIFTARNPHYRSVLIVALSIPISVIITFGLMDFSNMFIPDIELTINFITLFGLALGVGMLVDNAIVVFENIMTKTEHGFSKIDAAIEGSSEMNTVIVGSTLTTVIVFLPMIFVGKSMSILYGGIAWTVTFSLTVSLFVALMIVPLMSSSIKLIHKEGSSKHIKEVFLLPFYRLQKRALSIVLRKRFFYIFLALAGFLGAMWLFQGMGKEYLGTTEQNRFTVFIELPTGAKLDASDEVVRKVEELLKEIPEVKDFTSRVEAWSSKVYVNLVDLRYRKRSINEVIESLRPKVARLQPAFIYFEEEQEVGTKEIILNVYGYDYDILREIAVAITTRMDKISYFTDTKIRMRAGRPELWIKIDKQKSSSFGFSTRDIADILHAKIRGVRATLFHTKASEIETIVRLKEKDRRTIKDIHTVTVSKIGDDKITVDQMSDFRYGLGPSEIWRKDRARMIQVSANIGQLPLSDAVNILEKELSDLKLPEDYFYEVGGEYQMLLKTQEEFKLTIIVILILIYLVMASLFESYKQPFIIMITVLLGTIGAILALYLTDTPVGMGALIGLMMLAGIVVNNGIILIDHANLLKKTQKNCFKIIFIAANDRLRPVLMTTASTIFGLIPMAIDKSEGSNLWNPLAITVIGGLLFATPFTLVLVPAIYSIFEQFTDILSKIIMPKKYKIIWMNFIENFAGIFIRKKK</sequence>
<keyword evidence="1" id="KW-0812">Transmembrane</keyword>
<dbReference type="PANTHER" id="PTHR32063:SF0">
    <property type="entry name" value="SWARMING MOTILITY PROTEIN SWRC"/>
    <property type="match status" value="1"/>
</dbReference>
<dbReference type="SUPFAM" id="SSF82866">
    <property type="entry name" value="Multidrug efflux transporter AcrB transmembrane domain"/>
    <property type="match status" value="2"/>
</dbReference>
<dbReference type="GO" id="GO:0005886">
    <property type="term" value="C:plasma membrane"/>
    <property type="evidence" value="ECO:0007669"/>
    <property type="project" value="TreeGrafter"/>
</dbReference>
<feature type="transmembrane region" description="Helical" evidence="1">
    <location>
        <begin position="338"/>
        <end position="355"/>
    </location>
</feature>
<feature type="transmembrane region" description="Helical" evidence="1">
    <location>
        <begin position="914"/>
        <end position="934"/>
    </location>
</feature>
<dbReference type="InterPro" id="IPR001036">
    <property type="entry name" value="Acrflvin-R"/>
</dbReference>
<dbReference type="EMBL" id="JYNY01000059">
    <property type="protein sequence ID" value="KJJ85853.1"/>
    <property type="molecule type" value="Genomic_DNA"/>
</dbReference>
<feature type="transmembrane region" description="Helical" evidence="1">
    <location>
        <begin position="506"/>
        <end position="532"/>
    </location>
</feature>
<feature type="transmembrane region" description="Helical" evidence="1">
    <location>
        <begin position="988"/>
        <end position="1005"/>
    </location>
</feature>
<dbReference type="PRINTS" id="PR00702">
    <property type="entry name" value="ACRIFLAVINRP"/>
</dbReference>
<feature type="transmembrane region" description="Helical" evidence="1">
    <location>
        <begin position="479"/>
        <end position="500"/>
    </location>
</feature>